<evidence type="ECO:0000313" key="1">
    <source>
        <dbReference type="EMBL" id="PWY90066.1"/>
    </source>
</evidence>
<organism evidence="1 2">
    <name type="scientific">Aspergillus heteromorphus CBS 117.55</name>
    <dbReference type="NCBI Taxonomy" id="1448321"/>
    <lineage>
        <taxon>Eukaryota</taxon>
        <taxon>Fungi</taxon>
        <taxon>Dikarya</taxon>
        <taxon>Ascomycota</taxon>
        <taxon>Pezizomycotina</taxon>
        <taxon>Eurotiomycetes</taxon>
        <taxon>Eurotiomycetidae</taxon>
        <taxon>Eurotiales</taxon>
        <taxon>Aspergillaceae</taxon>
        <taxon>Aspergillus</taxon>
        <taxon>Aspergillus subgen. Circumdati</taxon>
    </lineage>
</organism>
<dbReference type="GeneID" id="37060299"/>
<sequence>MSKWVSKGDWLCALQRHSSSVYLSIYLSIYLSTTTLHSTRTHTQLSLPSPTEKLVHRSGILEELAGCPLSCLISRRNR</sequence>
<dbReference type="VEuPathDB" id="FungiDB:BO70DRAFT_133616"/>
<name>A0A317WUN8_9EURO</name>
<reference evidence="1 2" key="1">
    <citation type="submission" date="2016-12" db="EMBL/GenBank/DDBJ databases">
        <title>The genomes of Aspergillus section Nigri reveals drivers in fungal speciation.</title>
        <authorList>
            <consortium name="DOE Joint Genome Institute"/>
            <person name="Vesth T.C."/>
            <person name="Nybo J."/>
            <person name="Theobald S."/>
            <person name="Brandl J."/>
            <person name="Frisvad J.C."/>
            <person name="Nielsen K.F."/>
            <person name="Lyhne E.K."/>
            <person name="Kogle M.E."/>
            <person name="Kuo A."/>
            <person name="Riley R."/>
            <person name="Clum A."/>
            <person name="Nolan M."/>
            <person name="Lipzen A."/>
            <person name="Salamov A."/>
            <person name="Henrissat B."/>
            <person name="Wiebenga A."/>
            <person name="De Vries R.P."/>
            <person name="Grigoriev I.V."/>
            <person name="Mortensen U.H."/>
            <person name="Andersen M.R."/>
            <person name="Baker S.E."/>
        </authorList>
    </citation>
    <scope>NUCLEOTIDE SEQUENCE [LARGE SCALE GENOMIC DNA]</scope>
    <source>
        <strain evidence="1 2">CBS 117.55</strain>
    </source>
</reference>
<protein>
    <submittedName>
        <fullName evidence="1">Uncharacterized protein</fullName>
    </submittedName>
</protein>
<keyword evidence="2" id="KW-1185">Reference proteome</keyword>
<dbReference type="Proteomes" id="UP000247233">
    <property type="component" value="Unassembled WGS sequence"/>
</dbReference>
<evidence type="ECO:0000313" key="2">
    <source>
        <dbReference type="Proteomes" id="UP000247233"/>
    </source>
</evidence>
<accession>A0A317WUN8</accession>
<comment type="caution">
    <text evidence="1">The sequence shown here is derived from an EMBL/GenBank/DDBJ whole genome shotgun (WGS) entry which is preliminary data.</text>
</comment>
<gene>
    <name evidence="1" type="ORF">BO70DRAFT_133616</name>
</gene>
<proteinExistence type="predicted"/>
<dbReference type="AlphaFoldDB" id="A0A317WUN8"/>
<dbReference type="RefSeq" id="XP_025402897.1">
    <property type="nucleotide sequence ID" value="XM_025538062.1"/>
</dbReference>
<dbReference type="EMBL" id="MSFL01000003">
    <property type="protein sequence ID" value="PWY90066.1"/>
    <property type="molecule type" value="Genomic_DNA"/>
</dbReference>